<dbReference type="OrthoDB" id="767661at2759"/>
<name>A0A0L0C8A7_LUCCU</name>
<evidence type="ECO:0000259" key="2">
    <source>
        <dbReference type="Pfam" id="PF23276"/>
    </source>
</evidence>
<reference evidence="3 4" key="1">
    <citation type="journal article" date="2015" name="Nat. Commun.">
        <title>Lucilia cuprina genome unlocks parasitic fly biology to underpin future interventions.</title>
        <authorList>
            <person name="Anstead C.A."/>
            <person name="Korhonen P.K."/>
            <person name="Young N.D."/>
            <person name="Hall R.S."/>
            <person name="Jex A.R."/>
            <person name="Murali S.C."/>
            <person name="Hughes D.S."/>
            <person name="Lee S.F."/>
            <person name="Perry T."/>
            <person name="Stroehlein A.J."/>
            <person name="Ansell B.R."/>
            <person name="Breugelmans B."/>
            <person name="Hofmann A."/>
            <person name="Qu J."/>
            <person name="Dugan S."/>
            <person name="Lee S.L."/>
            <person name="Chao H."/>
            <person name="Dinh H."/>
            <person name="Han Y."/>
            <person name="Doddapaneni H.V."/>
            <person name="Worley K.C."/>
            <person name="Muzny D.M."/>
            <person name="Ioannidis P."/>
            <person name="Waterhouse R.M."/>
            <person name="Zdobnov E.M."/>
            <person name="James P.J."/>
            <person name="Bagnall N.H."/>
            <person name="Kotze A.C."/>
            <person name="Gibbs R.A."/>
            <person name="Richards S."/>
            <person name="Batterham P."/>
            <person name="Gasser R.B."/>
        </authorList>
    </citation>
    <scope>NUCLEOTIDE SEQUENCE [LARGE SCALE GENOMIC DNA]</scope>
    <source>
        <strain evidence="3 4">LS</strain>
        <tissue evidence="3">Full body</tissue>
    </source>
</reference>
<dbReference type="GO" id="GO:0005739">
    <property type="term" value="C:mitochondrion"/>
    <property type="evidence" value="ECO:0007669"/>
    <property type="project" value="TreeGrafter"/>
</dbReference>
<gene>
    <name evidence="3" type="ORF">FF38_13375</name>
</gene>
<dbReference type="PANTHER" id="PTHR46669">
    <property type="entry name" value="LEUCINE-RICH PPR MOTIF-CONTAINING PROTEIN, MITOCHONDRIAL"/>
    <property type="match status" value="1"/>
</dbReference>
<dbReference type="Pfam" id="PF01535">
    <property type="entry name" value="PPR"/>
    <property type="match status" value="1"/>
</dbReference>
<dbReference type="InterPro" id="IPR057027">
    <property type="entry name" value="TPR_mt"/>
</dbReference>
<dbReference type="OMA" id="KNCEHLG"/>
<keyword evidence="1" id="KW-0677">Repeat</keyword>
<evidence type="ECO:0000313" key="4">
    <source>
        <dbReference type="Proteomes" id="UP000037069"/>
    </source>
</evidence>
<evidence type="ECO:0000313" key="3">
    <source>
        <dbReference type="EMBL" id="KNC28673.1"/>
    </source>
</evidence>
<comment type="caution">
    <text evidence="3">The sequence shown here is derived from an EMBL/GenBank/DDBJ whole genome shotgun (WGS) entry which is preliminary data.</text>
</comment>
<dbReference type="GO" id="GO:0005634">
    <property type="term" value="C:nucleus"/>
    <property type="evidence" value="ECO:0007669"/>
    <property type="project" value="TreeGrafter"/>
</dbReference>
<dbReference type="Pfam" id="PF23276">
    <property type="entry name" value="TPR_24"/>
    <property type="match status" value="1"/>
</dbReference>
<dbReference type="InterPro" id="IPR002885">
    <property type="entry name" value="PPR_rpt"/>
</dbReference>
<keyword evidence="4" id="KW-1185">Reference proteome</keyword>
<accession>A0A0L0C8A7</accession>
<dbReference type="NCBIfam" id="TIGR00756">
    <property type="entry name" value="PPR"/>
    <property type="match status" value="1"/>
</dbReference>
<dbReference type="InterPro" id="IPR011990">
    <property type="entry name" value="TPR-like_helical_dom_sf"/>
</dbReference>
<feature type="domain" description="Pentatricopeptide repeat-containing protein-mitochondrial" evidence="2">
    <location>
        <begin position="193"/>
        <end position="306"/>
    </location>
</feature>
<organism evidence="3 4">
    <name type="scientific">Lucilia cuprina</name>
    <name type="common">Green bottle fly</name>
    <name type="synonym">Australian sheep blowfly</name>
    <dbReference type="NCBI Taxonomy" id="7375"/>
    <lineage>
        <taxon>Eukaryota</taxon>
        <taxon>Metazoa</taxon>
        <taxon>Ecdysozoa</taxon>
        <taxon>Arthropoda</taxon>
        <taxon>Hexapoda</taxon>
        <taxon>Insecta</taxon>
        <taxon>Pterygota</taxon>
        <taxon>Neoptera</taxon>
        <taxon>Endopterygota</taxon>
        <taxon>Diptera</taxon>
        <taxon>Brachycera</taxon>
        <taxon>Muscomorpha</taxon>
        <taxon>Oestroidea</taxon>
        <taxon>Calliphoridae</taxon>
        <taxon>Luciliinae</taxon>
        <taxon>Lucilia</taxon>
    </lineage>
</organism>
<dbReference type="EMBL" id="JRES01000754">
    <property type="protein sequence ID" value="KNC28673.1"/>
    <property type="molecule type" value="Genomic_DNA"/>
</dbReference>
<dbReference type="InterPro" id="IPR033490">
    <property type="entry name" value="LRP130"/>
</dbReference>
<dbReference type="Gene3D" id="1.25.40.10">
    <property type="entry name" value="Tetratricopeptide repeat domain"/>
    <property type="match status" value="2"/>
</dbReference>
<proteinExistence type="predicted"/>
<dbReference type="Proteomes" id="UP000037069">
    <property type="component" value="Unassembled WGS sequence"/>
</dbReference>
<dbReference type="PANTHER" id="PTHR46669:SF2">
    <property type="entry name" value="EG:BACN32G11.3 PROTEIN"/>
    <property type="match status" value="1"/>
</dbReference>
<sequence length="1065" mass="121665">MFIRPIHHIRALQRLQTLSQRLSTQAVINRSYATFEDICGRRSTVLQVKPYTSCIRYASQQAKPVEHAERSLKCGFEHVMGKLESSYQWNGFIGIDQLQPLMDVLKANPNLKLTHEQGLFLLNLCGCEMPSLTADERLLYFQNIWQFLQQTDQITKEHYHTMLQVFQFNRAPLKDYKILLQEYEKHNGSPNEILSQLLEVSGANGDVKLTTELLSEMRSLQMALTEHDFNSLLLAHARAKDMSGCQTVQDSMHAAGLSISTETQSTLIVAYMENEDEAKASNILQQYHGQFKSYQVIKMLQSITACSKISQEFISQLVKEFKADYLKGPEVPISLRRLCVELLHNNKLDYALCIIDTLPKPNFQENQDIDTYGVFLLHALFRADCELTKIIEIATRLEDTNKNTRALHVAAEIALKRNPPMALPILEALVKREQPLRPHYFWPLMMYNFRRHNESGILRTLKIMQDFKVECDHQTIVQYVLPRLSIILTNPQVALKQLEDAGLKTSLVLTPIVSHMLTQNKWFDVTPLVEAYTTKINTAELIAPLCSVAVHVRATKRYHQFAKLLNALSNKNIDQKQDFIGQFLIELLSTQPRMLGDLFSIQRLLNEMQKIGLHISPAAVTTLQTLLTTNNSEPSDVSTTINQRLKEMTKRNLVLANSTEDGSVMSSSFIKHPRDMNIDELECHLVELESKQMNTRGVLRRLLQVCVRDNRLERAVEIKNKCDKLKVQTSPGMLASIFEMYTKLGDLAKAQESLKVLQQTYPGFQIDEHKHVDFATLLVKCGQLDTAKKLLEERTLKHQIIGGDYILKNVWNLLTNVAHLAAISKDLPNERNLTRETYAFLQKLGYCRTHNAILGPIVRERLLRGDLNGAIMEFKQLAQQFKHTPLQFELLSLIVRLCNGDEELSKKYNCSPEEAQKLLGDITEIVTKIHGVVNMNSGLLLAFAESGSDNQLRRLLINPEFRINEELLLRNCEHLGQEGAVRTLLRLARGARGLNRVINEQNIYNMLLNNFAKANNYEAAVKLYNLLEEDDELKVSQEFLRNIVKLLKVNNIEIPSNIALRARVV</sequence>
<dbReference type="STRING" id="7375.A0A0L0C8A7"/>
<dbReference type="AlphaFoldDB" id="A0A0L0C8A7"/>
<evidence type="ECO:0000256" key="1">
    <source>
        <dbReference type="ARBA" id="ARBA00022737"/>
    </source>
</evidence>
<dbReference type="GO" id="GO:0070129">
    <property type="term" value="P:regulation of mitochondrial translation"/>
    <property type="evidence" value="ECO:0007669"/>
    <property type="project" value="TreeGrafter"/>
</dbReference>
<dbReference type="GO" id="GO:0003730">
    <property type="term" value="F:mRNA 3'-UTR binding"/>
    <property type="evidence" value="ECO:0007669"/>
    <property type="project" value="TreeGrafter"/>
</dbReference>
<protein>
    <recommendedName>
        <fullName evidence="2">Pentatricopeptide repeat-containing protein-mitochondrial domain-containing protein</fullName>
    </recommendedName>
</protein>